<evidence type="ECO:0000313" key="1">
    <source>
        <dbReference type="EMBL" id="KAH9841098.1"/>
    </source>
</evidence>
<dbReference type="RefSeq" id="XP_047782564.1">
    <property type="nucleotide sequence ID" value="XM_047918546.1"/>
</dbReference>
<comment type="caution">
    <text evidence="1">The sequence shown here is derived from an EMBL/GenBank/DDBJ whole genome shotgun (WGS) entry which is preliminary data.</text>
</comment>
<evidence type="ECO:0000313" key="2">
    <source>
        <dbReference type="Proteomes" id="UP000814176"/>
    </source>
</evidence>
<gene>
    <name evidence="1" type="ORF">C8Q71DRAFT_439036</name>
</gene>
<dbReference type="Proteomes" id="UP000814176">
    <property type="component" value="Unassembled WGS sequence"/>
</dbReference>
<protein>
    <submittedName>
        <fullName evidence="1">Uncharacterized protein</fullName>
    </submittedName>
</protein>
<name>A0ABQ8KR49_9APHY</name>
<accession>A0ABQ8KR49</accession>
<sequence>MIMMQMVVDRTNFKALRVDACHGHGAYAVSRVSRGRVLWLSRRLLVNVNTCHLLPIVSVYDHSVHPLVLLRYLYKHCTMEKKCASSSIVLASLDPPDCKRKLQRPFAFTKSKLRYEQVEGYLTVVEPFEVLPRLLVPSRRVAYKPPIMHYGWRAPRDFLLDYARKHRLTRQYGRHLNEYERMVRALVTINKRCGSAMSEDLLKLLSTLIGSLES</sequence>
<dbReference type="EMBL" id="JADCUA010000004">
    <property type="protein sequence ID" value="KAH9841098.1"/>
    <property type="molecule type" value="Genomic_DNA"/>
</dbReference>
<keyword evidence="2" id="KW-1185">Reference proteome</keyword>
<proteinExistence type="predicted"/>
<reference evidence="1 2" key="1">
    <citation type="journal article" date="2021" name="Environ. Microbiol.">
        <title>Gene family expansions and transcriptome signatures uncover fungal adaptations to wood decay.</title>
        <authorList>
            <person name="Hage H."/>
            <person name="Miyauchi S."/>
            <person name="Viragh M."/>
            <person name="Drula E."/>
            <person name="Min B."/>
            <person name="Chaduli D."/>
            <person name="Navarro D."/>
            <person name="Favel A."/>
            <person name="Norest M."/>
            <person name="Lesage-Meessen L."/>
            <person name="Balint B."/>
            <person name="Merenyi Z."/>
            <person name="de Eugenio L."/>
            <person name="Morin E."/>
            <person name="Martinez A.T."/>
            <person name="Baldrian P."/>
            <person name="Stursova M."/>
            <person name="Martinez M.J."/>
            <person name="Novotny C."/>
            <person name="Magnuson J.K."/>
            <person name="Spatafora J.W."/>
            <person name="Maurice S."/>
            <person name="Pangilinan J."/>
            <person name="Andreopoulos W."/>
            <person name="LaButti K."/>
            <person name="Hundley H."/>
            <person name="Na H."/>
            <person name="Kuo A."/>
            <person name="Barry K."/>
            <person name="Lipzen A."/>
            <person name="Henrissat B."/>
            <person name="Riley R."/>
            <person name="Ahrendt S."/>
            <person name="Nagy L.G."/>
            <person name="Grigoriev I.V."/>
            <person name="Martin F."/>
            <person name="Rosso M.N."/>
        </authorList>
    </citation>
    <scope>NUCLEOTIDE SEQUENCE [LARGE SCALE GENOMIC DNA]</scope>
    <source>
        <strain evidence="1 2">CIRM-BRFM 1785</strain>
    </source>
</reference>
<organism evidence="1 2">
    <name type="scientific">Rhodofomes roseus</name>
    <dbReference type="NCBI Taxonomy" id="34475"/>
    <lineage>
        <taxon>Eukaryota</taxon>
        <taxon>Fungi</taxon>
        <taxon>Dikarya</taxon>
        <taxon>Basidiomycota</taxon>
        <taxon>Agaricomycotina</taxon>
        <taxon>Agaricomycetes</taxon>
        <taxon>Polyporales</taxon>
        <taxon>Rhodofomes</taxon>
    </lineage>
</organism>
<dbReference type="GeneID" id="71999278"/>